<dbReference type="AlphaFoldDB" id="A0AAN8JCF1"/>
<dbReference type="GO" id="GO:0005737">
    <property type="term" value="C:cytoplasm"/>
    <property type="evidence" value="ECO:0007669"/>
    <property type="project" value="TreeGrafter"/>
</dbReference>
<comment type="similarity">
    <text evidence="2">Belongs to the POMP/UMP1 family.</text>
</comment>
<dbReference type="PANTHER" id="PTHR12828:SF3">
    <property type="entry name" value="PROTEASOME MATURATION PROTEIN"/>
    <property type="match status" value="1"/>
</dbReference>
<keyword evidence="1" id="KW-0143">Chaperone</keyword>
<reference evidence="3 4" key="1">
    <citation type="submission" date="2024-01" db="EMBL/GenBank/DDBJ databases">
        <title>The genome of the rayed Mediterranean limpet Patella caerulea (Linnaeus, 1758).</title>
        <authorList>
            <person name="Anh-Thu Weber A."/>
            <person name="Halstead-Nussloch G."/>
        </authorList>
    </citation>
    <scope>NUCLEOTIDE SEQUENCE [LARGE SCALE GENOMIC DNA]</scope>
    <source>
        <strain evidence="3">AATW-2023a</strain>
        <tissue evidence="3">Whole specimen</tissue>
    </source>
</reference>
<proteinExistence type="inferred from homology"/>
<dbReference type="EMBL" id="JAZGQO010000011">
    <property type="protein sequence ID" value="KAK6172398.1"/>
    <property type="molecule type" value="Genomic_DNA"/>
</dbReference>
<evidence type="ECO:0008006" key="5">
    <source>
        <dbReference type="Google" id="ProtNLM"/>
    </source>
</evidence>
<dbReference type="InterPro" id="IPR008012">
    <property type="entry name" value="Ump1"/>
</dbReference>
<protein>
    <recommendedName>
        <fullName evidence="5">Proteasome maturation protein</fullName>
    </recommendedName>
</protein>
<dbReference type="Pfam" id="PF05348">
    <property type="entry name" value="UMP1"/>
    <property type="match status" value="1"/>
</dbReference>
<evidence type="ECO:0000313" key="3">
    <source>
        <dbReference type="EMBL" id="KAK6172398.1"/>
    </source>
</evidence>
<keyword evidence="4" id="KW-1185">Reference proteome</keyword>
<comment type="caution">
    <text evidence="3">The sequence shown here is derived from an EMBL/GenBank/DDBJ whole genome shotgun (WGS) entry which is preliminary data.</text>
</comment>
<sequence length="138" mass="15724">MSFGYPNLRPHDEGNHVIDLPKNSYGIPDTMTTGFRHAKDGIHQSHPLEYSEKHWMSNKEAMDLAMLRNMQGIHMPLRLKMEQTIASKMQRLPCLASSNIMLDTLTGRNTTVDFEDVFNVCDEAEVLGHPHVLTSVKY</sequence>
<evidence type="ECO:0000313" key="4">
    <source>
        <dbReference type="Proteomes" id="UP001347796"/>
    </source>
</evidence>
<dbReference type="PANTHER" id="PTHR12828">
    <property type="entry name" value="PROTEASOME MATURATION PROTEIN UMP1"/>
    <property type="match status" value="1"/>
</dbReference>
<organism evidence="3 4">
    <name type="scientific">Patella caerulea</name>
    <name type="common">Rayed Mediterranean limpet</name>
    <dbReference type="NCBI Taxonomy" id="87958"/>
    <lineage>
        <taxon>Eukaryota</taxon>
        <taxon>Metazoa</taxon>
        <taxon>Spiralia</taxon>
        <taxon>Lophotrochozoa</taxon>
        <taxon>Mollusca</taxon>
        <taxon>Gastropoda</taxon>
        <taxon>Patellogastropoda</taxon>
        <taxon>Patelloidea</taxon>
        <taxon>Patellidae</taxon>
        <taxon>Patella</taxon>
    </lineage>
</organism>
<dbReference type="GO" id="GO:0005634">
    <property type="term" value="C:nucleus"/>
    <property type="evidence" value="ECO:0007669"/>
    <property type="project" value="TreeGrafter"/>
</dbReference>
<name>A0AAN8JCF1_PATCE</name>
<evidence type="ECO:0000256" key="1">
    <source>
        <dbReference type="ARBA" id="ARBA00023186"/>
    </source>
</evidence>
<dbReference type="Proteomes" id="UP001347796">
    <property type="component" value="Unassembled WGS sequence"/>
</dbReference>
<gene>
    <name evidence="3" type="ORF">SNE40_016055</name>
</gene>
<dbReference type="GO" id="GO:0043248">
    <property type="term" value="P:proteasome assembly"/>
    <property type="evidence" value="ECO:0007669"/>
    <property type="project" value="InterPro"/>
</dbReference>
<accession>A0AAN8JCF1</accession>
<evidence type="ECO:0000256" key="2">
    <source>
        <dbReference type="ARBA" id="ARBA00043974"/>
    </source>
</evidence>